<evidence type="ECO:0000313" key="7">
    <source>
        <dbReference type="EMBL" id="CAI9274049.1"/>
    </source>
</evidence>
<dbReference type="Gene3D" id="3.40.850.10">
    <property type="entry name" value="Kinesin motor domain"/>
    <property type="match status" value="1"/>
</dbReference>
<dbReference type="PANTHER" id="PTHR47969:SF9">
    <property type="entry name" value="KINESIN-LIKE PROTEIN"/>
    <property type="match status" value="1"/>
</dbReference>
<gene>
    <name evidence="7" type="ORF">LSALG_LOCUS14163</name>
</gene>
<sequence>MEEEGSSVRLVCCPKCENLLPELPEYSVYQCRGCDAVLRATNRGKERSGDSSVAVKWQRRLVLLLSDNNHAGRERLRSSVDRRRKKHKTIRKLSVNLNRSQGRAASGGGKSLIFFSLVVMFQAGNEGVGRAYRCISNTQTATSPLLINRLLQSSSLCPFLFQFSPKLLIVFIAIYSYSFVQFHTRSFHCFSDFCKSLAIVGNFRTRPPFYTEFEVSMAPSSSNQSKSSSNLGGKVRIIARIRGFSDQELASDAAHSKSMISVFKSRDGVKLSFDDQLSSRKNDYDVDHCYQQNEDTALIFSNEIKPHISRVFNGENSTFIAFGARDGGKTYTIKGSEEKLGLGMLVMDEILKTVEGGKHTITVSIFEVFQDHVYDLLDPKNPEVQVLEDAHGKIMLKGLSKVPVKSLLEFQKLYLSDNSLNKPTKKITVELPRRSHKALMINILACDEGGSSKLVGKMNFIDLAGYENSRRNTFDGTNLNESTRINKSLNALLNVIHAINANESRVPYRESKLARALQDSFGGNSHISMLFCLNPLFCPDTIHTVTLASRLKNIKPLVAACSAAKKQTNSTASISGKKHTKPPLSANKLDSTTKQQTNSRLPLSAKKTNSVLKGRNLFSGTEEANGFKEKTPSMENNLPNIIKSDIPDDDSTVVPHAKEEKCSSITVLSNSDSAHVASDIVPSQHEEDASVKTQNNLPHVNGDNIEKENNSLVVNQGTSPPISVKLKRLADNLKALSSTPLPVSRLQNANTEHSVDTMEPKTPLVTHKMDTSKCQSGSFSKRSLGLKQALVQNYLHFLNTASEDDLKGISGIKEKRASYILELREKSPEPFKSLDDLQELGLSAKQVKNMMKDVVRDLFS</sequence>
<dbReference type="AlphaFoldDB" id="A0AA35YHJ0"/>
<evidence type="ECO:0000313" key="8">
    <source>
        <dbReference type="Proteomes" id="UP001177003"/>
    </source>
</evidence>
<evidence type="ECO:0000256" key="5">
    <source>
        <dbReference type="SAM" id="MobiDB-lite"/>
    </source>
</evidence>
<evidence type="ECO:0000256" key="2">
    <source>
        <dbReference type="ARBA" id="ARBA00023175"/>
    </source>
</evidence>
<keyword evidence="4" id="KW-0067">ATP-binding</keyword>
<dbReference type="InterPro" id="IPR055126">
    <property type="entry name" value="EDR4-like_N"/>
</dbReference>
<dbReference type="PRINTS" id="PR00380">
    <property type="entry name" value="KINESINHEAVY"/>
</dbReference>
<dbReference type="Pfam" id="PF12836">
    <property type="entry name" value="HHH_3"/>
    <property type="match status" value="1"/>
</dbReference>
<feature type="binding site" evidence="4">
    <location>
        <begin position="323"/>
        <end position="330"/>
    </location>
    <ligand>
        <name>ATP</name>
        <dbReference type="ChEBI" id="CHEBI:30616"/>
    </ligand>
</feature>
<accession>A0AA35YHJ0</accession>
<dbReference type="PANTHER" id="PTHR47969">
    <property type="entry name" value="CHROMOSOME-ASSOCIATED KINESIN KIF4A-RELATED"/>
    <property type="match status" value="1"/>
</dbReference>
<comment type="similarity">
    <text evidence="3">Belongs to the TRAFAC class myosin-kinesin ATPase superfamily. Kinesin family. KIN-10 subfamily.</text>
</comment>
<dbReference type="FunFam" id="1.10.150.280:FF:000003">
    <property type="entry name" value="Kinesin-like protein KIN-10C"/>
    <property type="match status" value="1"/>
</dbReference>
<dbReference type="Pfam" id="PF22910">
    <property type="entry name" value="EDR4-like_1st"/>
    <property type="match status" value="1"/>
</dbReference>
<keyword evidence="8" id="KW-1185">Reference proteome</keyword>
<dbReference type="GO" id="GO:0008017">
    <property type="term" value="F:microtubule binding"/>
    <property type="evidence" value="ECO:0007669"/>
    <property type="project" value="InterPro"/>
</dbReference>
<evidence type="ECO:0000259" key="6">
    <source>
        <dbReference type="PROSITE" id="PS50067"/>
    </source>
</evidence>
<feature type="compositionally biased region" description="Polar residues" evidence="5">
    <location>
        <begin position="588"/>
        <end position="600"/>
    </location>
</feature>
<keyword evidence="1" id="KW-0493">Microtubule</keyword>
<dbReference type="GO" id="GO:0003777">
    <property type="term" value="F:microtubule motor activity"/>
    <property type="evidence" value="ECO:0007669"/>
    <property type="project" value="InterPro"/>
</dbReference>
<protein>
    <recommendedName>
        <fullName evidence="6">Kinesin motor domain-containing protein</fullName>
    </recommendedName>
</protein>
<evidence type="ECO:0000256" key="1">
    <source>
        <dbReference type="ARBA" id="ARBA00022701"/>
    </source>
</evidence>
<keyword evidence="2 4" id="KW-0505">Motor protein</keyword>
<dbReference type="Gene3D" id="1.10.150.280">
    <property type="entry name" value="AF1531-like domain"/>
    <property type="match status" value="1"/>
</dbReference>
<reference evidence="7" key="1">
    <citation type="submission" date="2023-04" db="EMBL/GenBank/DDBJ databases">
        <authorList>
            <person name="Vijverberg K."/>
            <person name="Xiong W."/>
            <person name="Schranz E."/>
        </authorList>
    </citation>
    <scope>NUCLEOTIDE SEQUENCE</scope>
</reference>
<proteinExistence type="inferred from homology"/>
<dbReference type="GO" id="GO:0051231">
    <property type="term" value="P:spindle elongation"/>
    <property type="evidence" value="ECO:0007669"/>
    <property type="project" value="TreeGrafter"/>
</dbReference>
<dbReference type="InterPro" id="IPR001752">
    <property type="entry name" value="Kinesin_motor_dom"/>
</dbReference>
<dbReference type="InterPro" id="IPR010994">
    <property type="entry name" value="RuvA_2-like"/>
</dbReference>
<dbReference type="SMART" id="SM00129">
    <property type="entry name" value="KISc"/>
    <property type="match status" value="1"/>
</dbReference>
<dbReference type="GO" id="GO:0007052">
    <property type="term" value="P:mitotic spindle organization"/>
    <property type="evidence" value="ECO:0007669"/>
    <property type="project" value="TreeGrafter"/>
</dbReference>
<dbReference type="GO" id="GO:0005524">
    <property type="term" value="F:ATP binding"/>
    <property type="evidence" value="ECO:0007669"/>
    <property type="project" value="UniProtKB-UniRule"/>
</dbReference>
<evidence type="ECO:0000256" key="4">
    <source>
        <dbReference type="PROSITE-ProRule" id="PRU00283"/>
    </source>
</evidence>
<keyword evidence="4" id="KW-0547">Nucleotide-binding</keyword>
<organism evidence="7 8">
    <name type="scientific">Lactuca saligna</name>
    <name type="common">Willowleaf lettuce</name>
    <dbReference type="NCBI Taxonomy" id="75948"/>
    <lineage>
        <taxon>Eukaryota</taxon>
        <taxon>Viridiplantae</taxon>
        <taxon>Streptophyta</taxon>
        <taxon>Embryophyta</taxon>
        <taxon>Tracheophyta</taxon>
        <taxon>Spermatophyta</taxon>
        <taxon>Magnoliopsida</taxon>
        <taxon>eudicotyledons</taxon>
        <taxon>Gunneridae</taxon>
        <taxon>Pentapetalae</taxon>
        <taxon>asterids</taxon>
        <taxon>campanulids</taxon>
        <taxon>Asterales</taxon>
        <taxon>Asteraceae</taxon>
        <taxon>Cichorioideae</taxon>
        <taxon>Cichorieae</taxon>
        <taxon>Lactucinae</taxon>
        <taxon>Lactuca</taxon>
    </lineage>
</organism>
<name>A0AA35YHJ0_LACSI</name>
<dbReference type="Proteomes" id="UP001177003">
    <property type="component" value="Chromosome 2"/>
</dbReference>
<evidence type="ECO:0000256" key="3">
    <source>
        <dbReference type="ARBA" id="ARBA00061615"/>
    </source>
</evidence>
<dbReference type="InterPro" id="IPR027640">
    <property type="entry name" value="Kinesin-like_fam"/>
</dbReference>
<dbReference type="Pfam" id="PF00225">
    <property type="entry name" value="Kinesin"/>
    <property type="match status" value="1"/>
</dbReference>
<dbReference type="GO" id="GO:0005874">
    <property type="term" value="C:microtubule"/>
    <property type="evidence" value="ECO:0007669"/>
    <property type="project" value="UniProtKB-KW"/>
</dbReference>
<dbReference type="GO" id="GO:0005875">
    <property type="term" value="C:microtubule associated complex"/>
    <property type="evidence" value="ECO:0007669"/>
    <property type="project" value="TreeGrafter"/>
</dbReference>
<dbReference type="SUPFAM" id="SSF52540">
    <property type="entry name" value="P-loop containing nucleoside triphosphate hydrolases"/>
    <property type="match status" value="1"/>
</dbReference>
<dbReference type="SUPFAM" id="SSF47781">
    <property type="entry name" value="RuvA domain 2-like"/>
    <property type="match status" value="1"/>
</dbReference>
<feature type="domain" description="Kinesin motor" evidence="6">
    <location>
        <begin position="234"/>
        <end position="554"/>
    </location>
</feature>
<dbReference type="EMBL" id="OX465078">
    <property type="protein sequence ID" value="CAI9274049.1"/>
    <property type="molecule type" value="Genomic_DNA"/>
</dbReference>
<dbReference type="PROSITE" id="PS50067">
    <property type="entry name" value="KINESIN_MOTOR_2"/>
    <property type="match status" value="1"/>
</dbReference>
<dbReference type="GO" id="GO:0007018">
    <property type="term" value="P:microtubule-based movement"/>
    <property type="evidence" value="ECO:0007669"/>
    <property type="project" value="InterPro"/>
</dbReference>
<dbReference type="InterPro" id="IPR036961">
    <property type="entry name" value="Kinesin_motor_dom_sf"/>
</dbReference>
<dbReference type="InterPro" id="IPR027417">
    <property type="entry name" value="P-loop_NTPase"/>
</dbReference>
<feature type="region of interest" description="Disordered" evidence="5">
    <location>
        <begin position="568"/>
        <end position="600"/>
    </location>
</feature>